<organism evidence="1 2">
    <name type="scientific">Paraburkholderia tropica</name>
    <dbReference type="NCBI Taxonomy" id="92647"/>
    <lineage>
        <taxon>Bacteria</taxon>
        <taxon>Pseudomonadati</taxon>
        <taxon>Pseudomonadota</taxon>
        <taxon>Betaproteobacteria</taxon>
        <taxon>Burkholderiales</taxon>
        <taxon>Burkholderiaceae</taxon>
        <taxon>Paraburkholderia</taxon>
    </lineage>
</organism>
<sequence length="50" mass="5228">MLAMGEDPAANVYMLNSRTDTALTLLTAGAEFDAPGSCFCTLDPGSMLQD</sequence>
<accession>A0AAQ1GN68</accession>
<gene>
    <name evidence="1" type="ORF">SAMN05216550_12720</name>
</gene>
<comment type="caution">
    <text evidence="1">The sequence shown here is derived from an EMBL/GenBank/DDBJ whole genome shotgun (WGS) entry which is preliminary data.</text>
</comment>
<dbReference type="EMBL" id="FNZM01000027">
    <property type="protein sequence ID" value="SEK14168.1"/>
    <property type="molecule type" value="Genomic_DNA"/>
</dbReference>
<name>A0AAQ1GN68_9BURK</name>
<protein>
    <submittedName>
        <fullName evidence="1">Uncharacterized protein</fullName>
    </submittedName>
</protein>
<reference evidence="1 2" key="1">
    <citation type="submission" date="2016-10" db="EMBL/GenBank/DDBJ databases">
        <authorList>
            <person name="Varghese N."/>
            <person name="Submissions S."/>
        </authorList>
    </citation>
    <scope>NUCLEOTIDE SEQUENCE [LARGE SCALE GENOMIC DNA]</scope>
    <source>
        <strain evidence="1 2">LMG 22274</strain>
    </source>
</reference>
<evidence type="ECO:0000313" key="2">
    <source>
        <dbReference type="Proteomes" id="UP000183529"/>
    </source>
</evidence>
<dbReference type="Proteomes" id="UP000183529">
    <property type="component" value="Unassembled WGS sequence"/>
</dbReference>
<dbReference type="AlphaFoldDB" id="A0AAQ1GN68"/>
<proteinExistence type="predicted"/>
<evidence type="ECO:0000313" key="1">
    <source>
        <dbReference type="EMBL" id="SEK14168.1"/>
    </source>
</evidence>